<comment type="caution">
    <text evidence="1">The sequence shown here is derived from an EMBL/GenBank/DDBJ whole genome shotgun (WGS) entry which is preliminary data.</text>
</comment>
<protein>
    <submittedName>
        <fullName evidence="1">Uncharacterized protein</fullName>
    </submittedName>
</protein>
<keyword evidence="2" id="KW-1185">Reference proteome</keyword>
<proteinExistence type="predicted"/>
<accession>A0AAD7CDJ4</accession>
<dbReference type="EMBL" id="JARKIF010000002">
    <property type="protein sequence ID" value="KAJ7646469.1"/>
    <property type="molecule type" value="Genomic_DNA"/>
</dbReference>
<dbReference type="Proteomes" id="UP001221142">
    <property type="component" value="Unassembled WGS sequence"/>
</dbReference>
<dbReference type="Gene3D" id="3.80.10.10">
    <property type="entry name" value="Ribonuclease Inhibitor"/>
    <property type="match status" value="1"/>
</dbReference>
<gene>
    <name evidence="1" type="ORF">FB45DRAFT_859982</name>
</gene>
<evidence type="ECO:0000313" key="2">
    <source>
        <dbReference type="Proteomes" id="UP001221142"/>
    </source>
</evidence>
<evidence type="ECO:0000313" key="1">
    <source>
        <dbReference type="EMBL" id="KAJ7646469.1"/>
    </source>
</evidence>
<dbReference type="InterPro" id="IPR032675">
    <property type="entry name" value="LRR_dom_sf"/>
</dbReference>
<name>A0AAD7CDJ4_9AGAR</name>
<reference evidence="1" key="1">
    <citation type="submission" date="2023-03" db="EMBL/GenBank/DDBJ databases">
        <title>Massive genome expansion in bonnet fungi (Mycena s.s.) driven by repeated elements and novel gene families across ecological guilds.</title>
        <authorList>
            <consortium name="Lawrence Berkeley National Laboratory"/>
            <person name="Harder C.B."/>
            <person name="Miyauchi S."/>
            <person name="Viragh M."/>
            <person name="Kuo A."/>
            <person name="Thoen E."/>
            <person name="Andreopoulos B."/>
            <person name="Lu D."/>
            <person name="Skrede I."/>
            <person name="Drula E."/>
            <person name="Henrissat B."/>
            <person name="Morin E."/>
            <person name="Kohler A."/>
            <person name="Barry K."/>
            <person name="LaButti K."/>
            <person name="Morin E."/>
            <person name="Salamov A."/>
            <person name="Lipzen A."/>
            <person name="Mereny Z."/>
            <person name="Hegedus B."/>
            <person name="Baldrian P."/>
            <person name="Stursova M."/>
            <person name="Weitz H."/>
            <person name="Taylor A."/>
            <person name="Grigoriev I.V."/>
            <person name="Nagy L.G."/>
            <person name="Martin F."/>
            <person name="Kauserud H."/>
        </authorList>
    </citation>
    <scope>NUCLEOTIDE SEQUENCE</scope>
    <source>
        <strain evidence="1">9284</strain>
    </source>
</reference>
<dbReference type="AlphaFoldDB" id="A0AAD7CDJ4"/>
<organism evidence="1 2">
    <name type="scientific">Roridomyces roridus</name>
    <dbReference type="NCBI Taxonomy" id="1738132"/>
    <lineage>
        <taxon>Eukaryota</taxon>
        <taxon>Fungi</taxon>
        <taxon>Dikarya</taxon>
        <taxon>Basidiomycota</taxon>
        <taxon>Agaricomycotina</taxon>
        <taxon>Agaricomycetes</taxon>
        <taxon>Agaricomycetidae</taxon>
        <taxon>Agaricales</taxon>
        <taxon>Marasmiineae</taxon>
        <taxon>Mycenaceae</taxon>
        <taxon>Roridomyces</taxon>
    </lineage>
</organism>
<sequence length="438" mass="48882">MHCCLLIQEILRHICAELNTFQKADRFKRGASIPPQVALAAMARTCKYFSDTALAELWASATLLKLLRCLPDEVVSKRSKFPTSMLTAADGERPRFYASRIKHLMLCGAVDTTILWTWRKSRSHSARVSLGIALGKAFKNSTATVSTFLRDLKSPETVSITTAVMCQALHHLASRPNLRSLRLGTSFNGIFPRNVPLPPPTTNIQVFLSLRHLRLQVSTQGASQFLEWCTQVPLEHIGIRIVSEKSSTGTQLHQLFRMLLQAASNASLSSLVVTSRGCVMPAQNRTEYLFLGESIRLLSNFPNLRMVYLSVVGVDIDDTTVFEFTKGCPRLESSSMISDSAPVSHFLSLFPNIRNLRTMVDFKRADERRAAERAAEGELAMLDPNTNDSEQDEYVKRESEAMYHFSLWKEVVSLIPGCAFNAGCKHGESKAEPVLRSE</sequence>